<dbReference type="InterPro" id="IPR003423">
    <property type="entry name" value="OMP_efflux"/>
</dbReference>
<dbReference type="AlphaFoldDB" id="A0AAU7CUY0"/>
<evidence type="ECO:0000256" key="8">
    <source>
        <dbReference type="SAM" id="MobiDB-lite"/>
    </source>
</evidence>
<keyword evidence="6" id="KW-0472">Membrane</keyword>
<evidence type="ECO:0000256" key="4">
    <source>
        <dbReference type="ARBA" id="ARBA00022452"/>
    </source>
</evidence>
<dbReference type="Pfam" id="PF02321">
    <property type="entry name" value="OEP"/>
    <property type="match status" value="1"/>
</dbReference>
<dbReference type="PANTHER" id="PTHR30026">
    <property type="entry name" value="OUTER MEMBRANE PROTEIN TOLC"/>
    <property type="match status" value="1"/>
</dbReference>
<feature type="chain" id="PRO_5043288401" evidence="9">
    <location>
        <begin position="24"/>
        <end position="443"/>
    </location>
</feature>
<sequence length="443" mass="48128">MTRLLRLAMTCTVFAAAGLPAMAQISFTSALDLALKNSPSVLMAQANVDKARAALSQSHDVYIPSVAGGSGLGYSYGFPVGQPSVFNFTMQSLVFNFSQGDYIRASRFALNAAELALKDAQQAVTEDVAVTYVSLDRDSQRQKALSEQADDANRLIDIIQQRLDAGEDTPIDLTGAQLSAAQIKLAKLRSDDEAENDQAHLARLIGVPAQGLSVVSGSIPPFTAPPVDASNTALPGSPAVASAYATAKAKRQIADGDAHYLWRPQIAFAAQYNRYAKFNNYDLYYSHFQHNNFGVGVEITLPIFDMGHRAKALESAADAAHAEHEADLARDQFLEGRQKMRHATSELTAQAEVATLDQQLAQQQLDIMLVQLKSGSGNPSAPQMTPKDEQKSRIAEREKFLTVLDTNFEMRKAEINLLRETGQLEDWIKSVAQSQPSATLKPE</sequence>
<organism evidence="10">
    <name type="scientific">Edaphobacter paludis</name>
    <dbReference type="NCBI Taxonomy" id="3035702"/>
    <lineage>
        <taxon>Bacteria</taxon>
        <taxon>Pseudomonadati</taxon>
        <taxon>Acidobacteriota</taxon>
        <taxon>Terriglobia</taxon>
        <taxon>Terriglobales</taxon>
        <taxon>Acidobacteriaceae</taxon>
        <taxon>Edaphobacter</taxon>
    </lineage>
</organism>
<evidence type="ECO:0000256" key="9">
    <source>
        <dbReference type="SAM" id="SignalP"/>
    </source>
</evidence>
<gene>
    <name evidence="10" type="ORF">P4G45_11365</name>
    <name evidence="11" type="ORF">P8936_11310</name>
</gene>
<evidence type="ECO:0000256" key="7">
    <source>
        <dbReference type="ARBA" id="ARBA00023237"/>
    </source>
</evidence>
<evidence type="ECO:0000313" key="11">
    <source>
        <dbReference type="EMBL" id="XBH12289.1"/>
    </source>
</evidence>
<evidence type="ECO:0000256" key="6">
    <source>
        <dbReference type="ARBA" id="ARBA00023136"/>
    </source>
</evidence>
<keyword evidence="4" id="KW-1134">Transmembrane beta strand</keyword>
<name>A0AAU7CUY0_9BACT</name>
<accession>A0AAU7D3C6</accession>
<evidence type="ECO:0000256" key="5">
    <source>
        <dbReference type="ARBA" id="ARBA00022692"/>
    </source>
</evidence>
<dbReference type="GO" id="GO:1990281">
    <property type="term" value="C:efflux pump complex"/>
    <property type="evidence" value="ECO:0007669"/>
    <property type="project" value="TreeGrafter"/>
</dbReference>
<keyword evidence="9" id="KW-0732">Signal</keyword>
<dbReference type="GO" id="GO:0015562">
    <property type="term" value="F:efflux transmembrane transporter activity"/>
    <property type="evidence" value="ECO:0007669"/>
    <property type="project" value="InterPro"/>
</dbReference>
<evidence type="ECO:0000256" key="3">
    <source>
        <dbReference type="ARBA" id="ARBA00022448"/>
    </source>
</evidence>
<dbReference type="RefSeq" id="WP_348266595.1">
    <property type="nucleotide sequence ID" value="NZ_CP121194.1"/>
</dbReference>
<dbReference type="SUPFAM" id="SSF56954">
    <property type="entry name" value="Outer membrane efflux proteins (OEP)"/>
    <property type="match status" value="1"/>
</dbReference>
<feature type="region of interest" description="Disordered" evidence="8">
    <location>
        <begin position="374"/>
        <end position="393"/>
    </location>
</feature>
<dbReference type="GO" id="GO:0015288">
    <property type="term" value="F:porin activity"/>
    <property type="evidence" value="ECO:0007669"/>
    <property type="project" value="TreeGrafter"/>
</dbReference>
<comment type="subcellular location">
    <subcellularLocation>
        <location evidence="1">Cell outer membrane</location>
    </subcellularLocation>
</comment>
<feature type="compositionally biased region" description="Polar residues" evidence="8">
    <location>
        <begin position="374"/>
        <end position="383"/>
    </location>
</feature>
<accession>A0AAU7CUY0</accession>
<comment type="similarity">
    <text evidence="2">Belongs to the outer membrane factor (OMF) (TC 1.B.17) family.</text>
</comment>
<reference evidence="10" key="1">
    <citation type="submission" date="2023-03" db="EMBL/GenBank/DDBJ databases">
        <title>Edaphobacter sp.</title>
        <authorList>
            <person name="Huber K.J."/>
            <person name="Papendorf J."/>
            <person name="Pilke C."/>
            <person name="Bunk B."/>
            <person name="Sproeer C."/>
            <person name="Pester M."/>
        </authorList>
    </citation>
    <scope>NUCLEOTIDE SEQUENCE</scope>
    <source>
        <strain evidence="10">DSM 109919</strain>
        <strain evidence="11">DSM 109920</strain>
    </source>
</reference>
<protein>
    <submittedName>
        <fullName evidence="10">TolC family protein</fullName>
    </submittedName>
</protein>
<proteinExistence type="inferred from homology"/>
<evidence type="ECO:0000256" key="2">
    <source>
        <dbReference type="ARBA" id="ARBA00007613"/>
    </source>
</evidence>
<keyword evidence="5" id="KW-0812">Transmembrane</keyword>
<evidence type="ECO:0000256" key="1">
    <source>
        <dbReference type="ARBA" id="ARBA00004442"/>
    </source>
</evidence>
<keyword evidence="7" id="KW-0998">Cell outer membrane</keyword>
<dbReference type="EMBL" id="CP121195">
    <property type="protein sequence ID" value="XBH12289.1"/>
    <property type="molecule type" value="Genomic_DNA"/>
</dbReference>
<dbReference type="PANTHER" id="PTHR30026:SF20">
    <property type="entry name" value="OUTER MEMBRANE PROTEIN TOLC"/>
    <property type="match status" value="1"/>
</dbReference>
<feature type="signal peptide" evidence="9">
    <location>
        <begin position="1"/>
        <end position="23"/>
    </location>
</feature>
<evidence type="ECO:0000313" key="10">
    <source>
        <dbReference type="EMBL" id="XBH09085.1"/>
    </source>
</evidence>
<dbReference type="GO" id="GO:0009279">
    <property type="term" value="C:cell outer membrane"/>
    <property type="evidence" value="ECO:0007669"/>
    <property type="project" value="UniProtKB-SubCell"/>
</dbReference>
<dbReference type="InterPro" id="IPR051906">
    <property type="entry name" value="TolC-like"/>
</dbReference>
<dbReference type="EMBL" id="CP121194">
    <property type="protein sequence ID" value="XBH09085.1"/>
    <property type="molecule type" value="Genomic_DNA"/>
</dbReference>
<dbReference type="Gene3D" id="1.20.1600.10">
    <property type="entry name" value="Outer membrane efflux proteins (OEP)"/>
    <property type="match status" value="1"/>
</dbReference>
<dbReference type="KEGG" id="epl:P4G45_11365"/>
<keyword evidence="3" id="KW-0813">Transport</keyword>